<reference evidence="13" key="1">
    <citation type="submission" date="2025-08" db="UniProtKB">
        <authorList>
            <consortium name="RefSeq"/>
        </authorList>
    </citation>
    <scope>IDENTIFICATION</scope>
</reference>
<keyword evidence="12" id="KW-1185">Reference proteome</keyword>
<dbReference type="PRINTS" id="PR00245">
    <property type="entry name" value="OLFACTORYR"/>
</dbReference>
<dbReference type="RefSeq" id="XP_015275395.1">
    <property type="nucleotide sequence ID" value="XM_015419909.1"/>
</dbReference>
<evidence type="ECO:0000259" key="11">
    <source>
        <dbReference type="PROSITE" id="PS50262"/>
    </source>
</evidence>
<dbReference type="SUPFAM" id="SSF81321">
    <property type="entry name" value="Family A G protein-coupled receptor-like"/>
    <property type="match status" value="1"/>
</dbReference>
<evidence type="ECO:0000256" key="6">
    <source>
        <dbReference type="ARBA" id="ARBA00023040"/>
    </source>
</evidence>
<evidence type="ECO:0000256" key="5">
    <source>
        <dbReference type="ARBA" id="ARBA00022989"/>
    </source>
</evidence>
<feature type="transmembrane region" description="Helical" evidence="10">
    <location>
        <begin position="63"/>
        <end position="83"/>
    </location>
</feature>
<accession>A0ABM1KNV8</accession>
<comment type="subcellular location">
    <subcellularLocation>
        <location evidence="1">Cell membrane</location>
        <topology evidence="1">Multi-pass membrane protein</topology>
    </subcellularLocation>
</comment>
<organism evidence="12 13">
    <name type="scientific">Gekko japonicus</name>
    <name type="common">Schlegel's Japanese gecko</name>
    <dbReference type="NCBI Taxonomy" id="146911"/>
    <lineage>
        <taxon>Eukaryota</taxon>
        <taxon>Metazoa</taxon>
        <taxon>Chordata</taxon>
        <taxon>Craniata</taxon>
        <taxon>Vertebrata</taxon>
        <taxon>Euteleostomi</taxon>
        <taxon>Lepidosauria</taxon>
        <taxon>Squamata</taxon>
        <taxon>Bifurcata</taxon>
        <taxon>Gekkota</taxon>
        <taxon>Gekkonidae</taxon>
        <taxon>Gekkoninae</taxon>
        <taxon>Gekko</taxon>
    </lineage>
</organism>
<feature type="transmembrane region" description="Helical" evidence="10">
    <location>
        <begin position="243"/>
        <end position="263"/>
    </location>
</feature>
<dbReference type="Pfam" id="PF13853">
    <property type="entry name" value="7tm_4"/>
    <property type="match status" value="1"/>
</dbReference>
<feature type="transmembrane region" description="Helical" evidence="10">
    <location>
        <begin position="29"/>
        <end position="51"/>
    </location>
</feature>
<evidence type="ECO:0000256" key="3">
    <source>
        <dbReference type="ARBA" id="ARBA00022692"/>
    </source>
</evidence>
<dbReference type="InterPro" id="IPR050516">
    <property type="entry name" value="Olfactory_GPCR"/>
</dbReference>
<evidence type="ECO:0000256" key="7">
    <source>
        <dbReference type="ARBA" id="ARBA00023136"/>
    </source>
</evidence>
<keyword evidence="4" id="KW-0716">Sensory transduction</keyword>
<feature type="transmembrane region" description="Helical" evidence="10">
    <location>
        <begin position="197"/>
        <end position="222"/>
    </location>
</feature>
<dbReference type="InterPro" id="IPR000276">
    <property type="entry name" value="GPCR_Rhodpsn"/>
</dbReference>
<protein>
    <submittedName>
        <fullName evidence="13">Olfactory receptor 14I1-like</fullName>
    </submittedName>
</protein>
<keyword evidence="9" id="KW-0807">Transducer</keyword>
<keyword evidence="6" id="KW-0297">G-protein coupled receptor</keyword>
<evidence type="ECO:0000313" key="13">
    <source>
        <dbReference type="RefSeq" id="XP_015275395.1"/>
    </source>
</evidence>
<gene>
    <name evidence="13" type="primary">LOC107117745</name>
</gene>
<keyword evidence="5 10" id="KW-1133">Transmembrane helix</keyword>
<keyword evidence="7 10" id="KW-0472">Membrane</keyword>
<feature type="domain" description="G-protein coupled receptors family 1 profile" evidence="11">
    <location>
        <begin position="45"/>
        <end position="293"/>
    </location>
</feature>
<name>A0ABM1KNV8_GEKJA</name>
<dbReference type="InterPro" id="IPR017452">
    <property type="entry name" value="GPCR_Rhodpsn_7TM"/>
</dbReference>
<keyword evidence="8" id="KW-0675">Receptor</keyword>
<evidence type="ECO:0000256" key="9">
    <source>
        <dbReference type="ARBA" id="ARBA00023224"/>
    </source>
</evidence>
<evidence type="ECO:0000256" key="4">
    <source>
        <dbReference type="ARBA" id="ARBA00022725"/>
    </source>
</evidence>
<feature type="transmembrane region" description="Helical" evidence="10">
    <location>
        <begin position="275"/>
        <end position="293"/>
    </location>
</feature>
<dbReference type="Proteomes" id="UP000694871">
    <property type="component" value="Unplaced"/>
</dbReference>
<dbReference type="PRINTS" id="PR00237">
    <property type="entry name" value="GPCRRHODOPSN"/>
</dbReference>
<evidence type="ECO:0000256" key="1">
    <source>
        <dbReference type="ARBA" id="ARBA00004651"/>
    </source>
</evidence>
<proteinExistence type="predicted"/>
<dbReference type="GeneID" id="107117745"/>
<evidence type="ECO:0000256" key="10">
    <source>
        <dbReference type="SAM" id="Phobius"/>
    </source>
</evidence>
<keyword evidence="3 10" id="KW-0812">Transmembrane</keyword>
<evidence type="ECO:0000256" key="8">
    <source>
        <dbReference type="ARBA" id="ARBA00023170"/>
    </source>
</evidence>
<dbReference type="Gene3D" id="1.20.1070.10">
    <property type="entry name" value="Rhodopsin 7-helix transmembrane proteins"/>
    <property type="match status" value="1"/>
</dbReference>
<keyword evidence="2" id="KW-1003">Cell membrane</keyword>
<evidence type="ECO:0000313" key="12">
    <source>
        <dbReference type="Proteomes" id="UP000694871"/>
    </source>
</evidence>
<dbReference type="PROSITE" id="PS50262">
    <property type="entry name" value="G_PROTEIN_RECEP_F1_2"/>
    <property type="match status" value="1"/>
</dbReference>
<evidence type="ECO:0000256" key="2">
    <source>
        <dbReference type="ARBA" id="ARBA00022475"/>
    </source>
</evidence>
<sequence length="323" mass="35704">MGIENKNSSLTSTTEFLLLEFSNIQELQILHFFGFLALYLIAVMANLLIIMAVSFDSHLHTPMYFFLMNLAVLDIASVSVLVPKAMANSLMDSRTISYSGCVAQVFLLVFFAGSDFALLTVMAHDRYVAICNPLQYETIMHKGACIEMVASAWISGVLHSSLNTGSTFAITFCSNVVNQFFCEIPQLLKLSCSDLDFVQIGVIVLTCGTVLGCFIFIILTYVKIFATVLKIPSVQGQKKALSTCIPHLTVVFLLVFSGIFAYGSSAIDTSSDLDIVFAFFYAILPPLLNPFIYTMRNKEIKTALLKLFTMAHFSKIISCRIVL</sequence>
<dbReference type="PANTHER" id="PTHR26452">
    <property type="entry name" value="OLFACTORY RECEPTOR"/>
    <property type="match status" value="1"/>
</dbReference>
<feature type="transmembrane region" description="Helical" evidence="10">
    <location>
        <begin position="95"/>
        <end position="113"/>
    </location>
</feature>
<dbReference type="CDD" id="cd15227">
    <property type="entry name" value="7tmA_OR14-like"/>
    <property type="match status" value="1"/>
</dbReference>
<keyword evidence="4" id="KW-0552">Olfaction</keyword>
<dbReference type="InterPro" id="IPR000725">
    <property type="entry name" value="Olfact_rcpt"/>
</dbReference>